<dbReference type="Pfam" id="PF16982">
    <property type="entry name" value="Flp1_like"/>
    <property type="match status" value="1"/>
</dbReference>
<evidence type="ECO:0000313" key="3">
    <source>
        <dbReference type="EMBL" id="MFD2114474.1"/>
    </source>
</evidence>
<dbReference type="EMBL" id="JBHUHO010000005">
    <property type="protein sequence ID" value="MFD2114474.1"/>
    <property type="molecule type" value="Genomic_DNA"/>
</dbReference>
<name>A0ABW4YFM8_9BACL</name>
<keyword evidence="1" id="KW-1133">Transmembrane helix</keyword>
<dbReference type="InterPro" id="IPR031564">
    <property type="entry name" value="Flp1-like"/>
</dbReference>
<feature type="domain" description="Putative Flagellin Flp1-like" evidence="2">
    <location>
        <begin position="14"/>
        <end position="61"/>
    </location>
</feature>
<keyword evidence="1" id="KW-0472">Membrane</keyword>
<keyword evidence="4" id="KW-1185">Reference proteome</keyword>
<feature type="transmembrane region" description="Helical" evidence="1">
    <location>
        <begin position="21"/>
        <end position="41"/>
    </location>
</feature>
<keyword evidence="1" id="KW-0812">Transmembrane</keyword>
<gene>
    <name evidence="3" type="ORF">ACFSJH_01725</name>
</gene>
<sequence>MKLWIARSSRKWNEFMMEEDAIGTIEIILIIAVIILIALLFKDWIMALLRRLMNKADDKANSIFN</sequence>
<protein>
    <submittedName>
        <fullName evidence="3">Flp1 family type IVb pilin</fullName>
    </submittedName>
</protein>
<evidence type="ECO:0000256" key="1">
    <source>
        <dbReference type="SAM" id="Phobius"/>
    </source>
</evidence>
<dbReference type="Proteomes" id="UP001597362">
    <property type="component" value="Unassembled WGS sequence"/>
</dbReference>
<dbReference type="RefSeq" id="WP_377769455.1">
    <property type="nucleotide sequence ID" value="NZ_JBHUHO010000005.1"/>
</dbReference>
<proteinExistence type="predicted"/>
<comment type="caution">
    <text evidence="3">The sequence shown here is derived from an EMBL/GenBank/DDBJ whole genome shotgun (WGS) entry which is preliminary data.</text>
</comment>
<evidence type="ECO:0000259" key="2">
    <source>
        <dbReference type="Pfam" id="PF16982"/>
    </source>
</evidence>
<organism evidence="3 4">
    <name type="scientific">Paenibacillus yanchengensis</name>
    <dbReference type="NCBI Taxonomy" id="2035833"/>
    <lineage>
        <taxon>Bacteria</taxon>
        <taxon>Bacillati</taxon>
        <taxon>Bacillota</taxon>
        <taxon>Bacilli</taxon>
        <taxon>Bacillales</taxon>
        <taxon>Paenibacillaceae</taxon>
        <taxon>Paenibacillus</taxon>
    </lineage>
</organism>
<reference evidence="4" key="1">
    <citation type="journal article" date="2019" name="Int. J. Syst. Evol. Microbiol.">
        <title>The Global Catalogue of Microorganisms (GCM) 10K type strain sequencing project: providing services to taxonomists for standard genome sequencing and annotation.</title>
        <authorList>
            <consortium name="The Broad Institute Genomics Platform"/>
            <consortium name="The Broad Institute Genome Sequencing Center for Infectious Disease"/>
            <person name="Wu L."/>
            <person name="Ma J."/>
        </authorList>
    </citation>
    <scope>NUCLEOTIDE SEQUENCE [LARGE SCALE GENOMIC DNA]</scope>
    <source>
        <strain evidence="4">GH52</strain>
    </source>
</reference>
<accession>A0ABW4YFM8</accession>
<evidence type="ECO:0000313" key="4">
    <source>
        <dbReference type="Proteomes" id="UP001597362"/>
    </source>
</evidence>